<dbReference type="RefSeq" id="WP_234512383.1">
    <property type="nucleotide sequence ID" value="NZ_BAAAUF010000018.1"/>
</dbReference>
<evidence type="ECO:0000313" key="1">
    <source>
        <dbReference type="EMBL" id="GAA3040997.1"/>
    </source>
</evidence>
<dbReference type="CDD" id="cd03801">
    <property type="entry name" value="GT4_PimA-like"/>
    <property type="match status" value="1"/>
</dbReference>
<sequence>MGRAAEFFTPVLTSRCNVRAVISLSASRAGSDRLAASWPAKATATLTALAKATYMLIRTAPNAVYLPVSQWGLPLLRDVLLILLAKAAGATPVLHLHGAQLPTRLAASRVLRASLGGCHWVVLSETVAEQLGATGCRSASVTVLRNPAPPATPSSRESAPSRALRVGWIGTMSRVKGFDLVCGAVDVLKRQGLEVEFRVAGIRHDVPPSHMACVDEDLGVLDLSEALSFWTKVDVFVLPARWVEGLPFALLEGLQAGCTVAATPSPGSAELFGQGCVEPVEATVESVAGFLKACEEDIEDIRQRQQKAWKELRPRYERDCITEEFVRFWQNMGLARHL</sequence>
<name>A0ABP6LEI3_9ACTN</name>
<organism evidence="1 2">
    <name type="scientific">Streptomyces glomeratus</name>
    <dbReference type="NCBI Taxonomy" id="284452"/>
    <lineage>
        <taxon>Bacteria</taxon>
        <taxon>Bacillati</taxon>
        <taxon>Actinomycetota</taxon>
        <taxon>Actinomycetes</taxon>
        <taxon>Kitasatosporales</taxon>
        <taxon>Streptomycetaceae</taxon>
        <taxon>Streptomyces</taxon>
    </lineage>
</organism>
<evidence type="ECO:0008006" key="3">
    <source>
        <dbReference type="Google" id="ProtNLM"/>
    </source>
</evidence>
<accession>A0ABP6LEI3</accession>
<dbReference type="EMBL" id="BAAAUF010000018">
    <property type="protein sequence ID" value="GAA3040997.1"/>
    <property type="molecule type" value="Genomic_DNA"/>
</dbReference>
<keyword evidence="2" id="KW-1185">Reference proteome</keyword>
<comment type="caution">
    <text evidence="1">The sequence shown here is derived from an EMBL/GenBank/DDBJ whole genome shotgun (WGS) entry which is preliminary data.</text>
</comment>
<gene>
    <name evidence="1" type="ORF">GCM10010448_24500</name>
</gene>
<dbReference type="Proteomes" id="UP001501532">
    <property type="component" value="Unassembled WGS sequence"/>
</dbReference>
<protein>
    <recommendedName>
        <fullName evidence="3">Glycosyl transferase family 1 domain-containing protein</fullName>
    </recommendedName>
</protein>
<proteinExistence type="predicted"/>
<dbReference type="Gene3D" id="3.40.50.2000">
    <property type="entry name" value="Glycogen Phosphorylase B"/>
    <property type="match status" value="2"/>
</dbReference>
<evidence type="ECO:0000313" key="2">
    <source>
        <dbReference type="Proteomes" id="UP001501532"/>
    </source>
</evidence>
<dbReference type="SUPFAM" id="SSF53756">
    <property type="entry name" value="UDP-Glycosyltransferase/glycogen phosphorylase"/>
    <property type="match status" value="1"/>
</dbReference>
<dbReference type="Pfam" id="PF13692">
    <property type="entry name" value="Glyco_trans_1_4"/>
    <property type="match status" value="1"/>
</dbReference>
<reference evidence="2" key="1">
    <citation type="journal article" date="2019" name="Int. J. Syst. Evol. Microbiol.">
        <title>The Global Catalogue of Microorganisms (GCM) 10K type strain sequencing project: providing services to taxonomists for standard genome sequencing and annotation.</title>
        <authorList>
            <consortium name="The Broad Institute Genomics Platform"/>
            <consortium name="The Broad Institute Genome Sequencing Center for Infectious Disease"/>
            <person name="Wu L."/>
            <person name="Ma J."/>
        </authorList>
    </citation>
    <scope>NUCLEOTIDE SEQUENCE [LARGE SCALE GENOMIC DNA]</scope>
    <source>
        <strain evidence="2">JCM 9091</strain>
    </source>
</reference>